<dbReference type="InterPro" id="IPR044837">
    <property type="entry name" value="REM16-like"/>
</dbReference>
<dbReference type="PANTHER" id="PTHR31391">
    <property type="entry name" value="B3 DOMAIN-CONTAINING PROTEIN OS11G0197600-RELATED"/>
    <property type="match status" value="1"/>
</dbReference>
<feature type="region of interest" description="Disordered" evidence="6">
    <location>
        <begin position="34"/>
        <end position="94"/>
    </location>
</feature>
<evidence type="ECO:0000256" key="2">
    <source>
        <dbReference type="ARBA" id="ARBA00023015"/>
    </source>
</evidence>
<reference evidence="8 9" key="1">
    <citation type="submission" date="2024-02" db="EMBL/GenBank/DDBJ databases">
        <authorList>
            <person name="Vignale AGUSTIN F."/>
            <person name="Sosa J E."/>
            <person name="Modenutti C."/>
        </authorList>
    </citation>
    <scope>NUCLEOTIDE SEQUENCE [LARGE SCALE GENOMIC DNA]</scope>
</reference>
<dbReference type="CDD" id="cd10017">
    <property type="entry name" value="B3_DNA"/>
    <property type="match status" value="1"/>
</dbReference>
<dbReference type="PROSITE" id="PS50863">
    <property type="entry name" value="B3"/>
    <property type="match status" value="1"/>
</dbReference>
<sequence>METERVNEKIIIKQRCETHQINVGKDQEEPMALSHCSSLSKPNHPTDSSPMIKQKPSLEAQKRMVPRKPKCLKSKAKQVVSDKPRNPGRYERKRTRRARFDDLYDNIEAKFTVMERAGVVLENLDAESPSFVKCMLPSNVAHGFWLILPKKFCNLHLPSYDATVILVDECGDEYETKYLLGRHGLSGGWRAFSISHRLRKGDLLVFHLVGTCKLKVHIVRVYGLDEVDAALCLINLDAYAKRTGSDYVQKGSKVRRKAKKWDEPFPLDICQPQGNIQKICTRVSSTNSGLEADRPENNSIGFGSQVFEGMQILGSNFMSRIEQILMNPDMFHCIF</sequence>
<evidence type="ECO:0000313" key="8">
    <source>
        <dbReference type="EMBL" id="CAK9150779.1"/>
    </source>
</evidence>
<dbReference type="InterPro" id="IPR003340">
    <property type="entry name" value="B3_DNA-bd"/>
</dbReference>
<keyword evidence="5" id="KW-0539">Nucleus</keyword>
<evidence type="ECO:0000256" key="4">
    <source>
        <dbReference type="ARBA" id="ARBA00023163"/>
    </source>
</evidence>
<dbReference type="PANTHER" id="PTHR31391:SF67">
    <property type="entry name" value="TF-B3 DOMAIN-CONTAINING PROTEIN"/>
    <property type="match status" value="1"/>
</dbReference>
<feature type="compositionally biased region" description="Basic and acidic residues" evidence="6">
    <location>
        <begin position="80"/>
        <end position="90"/>
    </location>
</feature>
<dbReference type="GO" id="GO:0003677">
    <property type="term" value="F:DNA binding"/>
    <property type="evidence" value="ECO:0007669"/>
    <property type="project" value="UniProtKB-KW"/>
</dbReference>
<keyword evidence="2" id="KW-0805">Transcription regulation</keyword>
<accession>A0ABC8S0M3</accession>
<keyword evidence="3" id="KW-0238">DNA-binding</keyword>
<dbReference type="EMBL" id="CAUOFW020002059">
    <property type="protein sequence ID" value="CAK9150779.1"/>
    <property type="molecule type" value="Genomic_DNA"/>
</dbReference>
<keyword evidence="4" id="KW-0804">Transcription</keyword>
<keyword evidence="9" id="KW-1185">Reference proteome</keyword>
<proteinExistence type="predicted"/>
<organism evidence="8 9">
    <name type="scientific">Ilex paraguariensis</name>
    <name type="common">yerba mate</name>
    <dbReference type="NCBI Taxonomy" id="185542"/>
    <lineage>
        <taxon>Eukaryota</taxon>
        <taxon>Viridiplantae</taxon>
        <taxon>Streptophyta</taxon>
        <taxon>Embryophyta</taxon>
        <taxon>Tracheophyta</taxon>
        <taxon>Spermatophyta</taxon>
        <taxon>Magnoliopsida</taxon>
        <taxon>eudicotyledons</taxon>
        <taxon>Gunneridae</taxon>
        <taxon>Pentapetalae</taxon>
        <taxon>asterids</taxon>
        <taxon>campanulids</taxon>
        <taxon>Aquifoliales</taxon>
        <taxon>Aquifoliaceae</taxon>
        <taxon>Ilex</taxon>
    </lineage>
</organism>
<dbReference type="AlphaFoldDB" id="A0ABC8S0M3"/>
<name>A0ABC8S0M3_9AQUA</name>
<comment type="subcellular location">
    <subcellularLocation>
        <location evidence="1">Nucleus</location>
    </subcellularLocation>
</comment>
<dbReference type="GO" id="GO:0005634">
    <property type="term" value="C:nucleus"/>
    <property type="evidence" value="ECO:0007669"/>
    <property type="project" value="UniProtKB-SubCell"/>
</dbReference>
<dbReference type="Gene3D" id="2.40.330.10">
    <property type="entry name" value="DNA-binding pseudobarrel domain"/>
    <property type="match status" value="1"/>
</dbReference>
<evidence type="ECO:0000259" key="7">
    <source>
        <dbReference type="PROSITE" id="PS50863"/>
    </source>
</evidence>
<dbReference type="SMART" id="SM01019">
    <property type="entry name" value="B3"/>
    <property type="match status" value="1"/>
</dbReference>
<dbReference type="Proteomes" id="UP001642360">
    <property type="component" value="Unassembled WGS sequence"/>
</dbReference>
<dbReference type="InterPro" id="IPR015300">
    <property type="entry name" value="DNA-bd_pseudobarrel_sf"/>
</dbReference>
<comment type="caution">
    <text evidence="8">The sequence shown here is derived from an EMBL/GenBank/DDBJ whole genome shotgun (WGS) entry which is preliminary data.</text>
</comment>
<dbReference type="SUPFAM" id="SSF101936">
    <property type="entry name" value="DNA-binding pseudobarrel domain"/>
    <property type="match status" value="1"/>
</dbReference>
<dbReference type="Pfam" id="PF02362">
    <property type="entry name" value="B3"/>
    <property type="match status" value="1"/>
</dbReference>
<evidence type="ECO:0000256" key="3">
    <source>
        <dbReference type="ARBA" id="ARBA00023125"/>
    </source>
</evidence>
<evidence type="ECO:0000256" key="6">
    <source>
        <dbReference type="SAM" id="MobiDB-lite"/>
    </source>
</evidence>
<feature type="compositionally biased region" description="Polar residues" evidence="6">
    <location>
        <begin position="35"/>
        <end position="51"/>
    </location>
</feature>
<evidence type="ECO:0000313" key="9">
    <source>
        <dbReference type="Proteomes" id="UP001642360"/>
    </source>
</evidence>
<feature type="compositionally biased region" description="Basic residues" evidence="6">
    <location>
        <begin position="64"/>
        <end position="76"/>
    </location>
</feature>
<protein>
    <recommendedName>
        <fullName evidence="7">TF-B3 domain-containing protein</fullName>
    </recommendedName>
</protein>
<feature type="domain" description="TF-B3" evidence="7">
    <location>
        <begin position="131"/>
        <end position="222"/>
    </location>
</feature>
<evidence type="ECO:0000256" key="5">
    <source>
        <dbReference type="ARBA" id="ARBA00023242"/>
    </source>
</evidence>
<evidence type="ECO:0000256" key="1">
    <source>
        <dbReference type="ARBA" id="ARBA00004123"/>
    </source>
</evidence>
<gene>
    <name evidence="8" type="ORF">ILEXP_LOCUS18934</name>
</gene>